<dbReference type="EMBL" id="FQUO01000028">
    <property type="protein sequence ID" value="SHG35852.1"/>
    <property type="molecule type" value="Genomic_DNA"/>
</dbReference>
<dbReference type="PROSITE" id="PS51257">
    <property type="entry name" value="PROKAR_LIPOPROTEIN"/>
    <property type="match status" value="1"/>
</dbReference>
<dbReference type="RefSeq" id="WP_073048631.1">
    <property type="nucleotide sequence ID" value="NZ_FQUO01000028.1"/>
</dbReference>
<dbReference type="Pfam" id="PF14125">
    <property type="entry name" value="DUF4292"/>
    <property type="match status" value="1"/>
</dbReference>
<sequence>MRYLLTICLAAGLLTACRSTKKIQTAIAQKDTVAAATVTTSNESDSARAVHRVQTALDSNRIDFRSFTAKINVDYRDAEGKRYDLNANLRMIKDSAVWISVNAILGIEAMRMLITRDSVKLLDKQNKVYTARSIDYLQEVTALPLSLRTVQDLLIGNPVFLDSNIVSFSNTADAVNMVTLGRWFKTLLSLNTSDLTLQRIKLDDADITRSRTAELSYSDYEQRNNKRFATGRRINVVEKKKLDIALNFKQYGFNEEVSFPFSVPRNFKER</sequence>
<evidence type="ECO:0008006" key="3">
    <source>
        <dbReference type="Google" id="ProtNLM"/>
    </source>
</evidence>
<dbReference type="Proteomes" id="UP000184368">
    <property type="component" value="Unassembled WGS sequence"/>
</dbReference>
<evidence type="ECO:0000313" key="1">
    <source>
        <dbReference type="EMBL" id="SHG35852.1"/>
    </source>
</evidence>
<organism evidence="1 2">
    <name type="scientific">Cnuella takakiae</name>
    <dbReference type="NCBI Taxonomy" id="1302690"/>
    <lineage>
        <taxon>Bacteria</taxon>
        <taxon>Pseudomonadati</taxon>
        <taxon>Bacteroidota</taxon>
        <taxon>Chitinophagia</taxon>
        <taxon>Chitinophagales</taxon>
        <taxon>Chitinophagaceae</taxon>
        <taxon>Cnuella</taxon>
    </lineage>
</organism>
<dbReference type="Gene3D" id="2.50.20.10">
    <property type="entry name" value="Lipoprotein localisation LolA/LolB/LppX"/>
    <property type="match status" value="1"/>
</dbReference>
<proteinExistence type="predicted"/>
<dbReference type="InterPro" id="IPR025634">
    <property type="entry name" value="DUF4292"/>
</dbReference>
<reference evidence="1 2" key="1">
    <citation type="submission" date="2016-11" db="EMBL/GenBank/DDBJ databases">
        <authorList>
            <person name="Jaros S."/>
            <person name="Januszkiewicz K."/>
            <person name="Wedrychowicz H."/>
        </authorList>
    </citation>
    <scope>NUCLEOTIDE SEQUENCE [LARGE SCALE GENOMIC DNA]</scope>
    <source>
        <strain evidence="1 2">DSM 26897</strain>
    </source>
</reference>
<accession>A0A1M5J5N0</accession>
<gene>
    <name evidence="1" type="ORF">SAMN05444008_12817</name>
</gene>
<name>A0A1M5J5N0_9BACT</name>
<keyword evidence="2" id="KW-1185">Reference proteome</keyword>
<dbReference type="STRING" id="1302690.BUE76_05745"/>
<dbReference type="OrthoDB" id="849114at2"/>
<dbReference type="AlphaFoldDB" id="A0A1M5J5N0"/>
<protein>
    <recommendedName>
        <fullName evidence="3">Outer membrane lipoprotein-sorting protein</fullName>
    </recommendedName>
</protein>
<evidence type="ECO:0000313" key="2">
    <source>
        <dbReference type="Proteomes" id="UP000184368"/>
    </source>
</evidence>